<protein>
    <submittedName>
        <fullName evidence="5">Endonuclease</fullName>
    </submittedName>
</protein>
<accession>A0A061RVV9</accession>
<dbReference type="GO" id="GO:0005634">
    <property type="term" value="C:nucleus"/>
    <property type="evidence" value="ECO:0007669"/>
    <property type="project" value="TreeGrafter"/>
</dbReference>
<reference evidence="5" key="1">
    <citation type="submission" date="2014-05" db="EMBL/GenBank/DDBJ databases">
        <title>The transcriptome of the halophilic microalga Tetraselmis sp. GSL018 isolated from the Great Salt Lake, Utah.</title>
        <authorList>
            <person name="Jinkerson R.E."/>
            <person name="D'Adamo S."/>
            <person name="Posewitz M.C."/>
        </authorList>
    </citation>
    <scope>NUCLEOTIDE SEQUENCE</scope>
    <source>
        <strain evidence="5">GSL018</strain>
    </source>
</reference>
<keyword evidence="5" id="KW-0378">Hydrolase</keyword>
<feature type="domain" description="DNA/RNA non-specific endonuclease/pyrophosphatase/phosphodiesterase" evidence="4">
    <location>
        <begin position="1"/>
        <end position="155"/>
    </location>
</feature>
<dbReference type="GO" id="GO:0004521">
    <property type="term" value="F:RNA endonuclease activity"/>
    <property type="evidence" value="ECO:0007669"/>
    <property type="project" value="TreeGrafter"/>
</dbReference>
<dbReference type="GO" id="GO:0000014">
    <property type="term" value="F:single-stranded DNA endodeoxyribonuclease activity"/>
    <property type="evidence" value="ECO:0007669"/>
    <property type="project" value="TreeGrafter"/>
</dbReference>
<sequence length="237" mass="25535">MAPAQNHKGSQQAMDETHSLINISPQVGKGFNRDYWSRFEAFVKRLASGKGHEVFVVTGPLYLPHRAPDGKGWVMEHPMLGEPPSMVSVPTHFYKVVLVEQKGSEAGRPARLSCGAFVMPNAPIDPAMPLEAFAVPLTQLESVSGLTFFPGLINEERRLQLDGSSVRCRQAALASLSSTSTVPLLEGSSSAAAPANKSPSPGAKQPAHLCEAFACKLPAQEFWLSSKQSPEDVEVEE</sequence>
<dbReference type="SMART" id="SM00892">
    <property type="entry name" value="Endonuclease_NS"/>
    <property type="match status" value="1"/>
</dbReference>
<keyword evidence="2" id="KW-0479">Metal-binding</keyword>
<evidence type="ECO:0000259" key="4">
    <source>
        <dbReference type="SMART" id="SM00892"/>
    </source>
</evidence>
<dbReference type="GO" id="GO:0005743">
    <property type="term" value="C:mitochondrial inner membrane"/>
    <property type="evidence" value="ECO:0007669"/>
    <property type="project" value="TreeGrafter"/>
</dbReference>
<feature type="binding site" evidence="2">
    <location>
        <position position="32"/>
    </location>
    <ligand>
        <name>Mg(2+)</name>
        <dbReference type="ChEBI" id="CHEBI:18420"/>
        <note>catalytic</note>
    </ligand>
</feature>
<dbReference type="SMART" id="SM00477">
    <property type="entry name" value="NUC"/>
    <property type="match status" value="1"/>
</dbReference>
<dbReference type="InterPro" id="IPR001604">
    <property type="entry name" value="Endo_G_ENPP1-like_dom"/>
</dbReference>
<dbReference type="Pfam" id="PF01223">
    <property type="entry name" value="Endonuclease_NS"/>
    <property type="match status" value="1"/>
</dbReference>
<dbReference type="Gene3D" id="3.40.570.10">
    <property type="entry name" value="Extracellular Endonuclease, subunit A"/>
    <property type="match status" value="1"/>
</dbReference>
<dbReference type="GO" id="GO:0003676">
    <property type="term" value="F:nucleic acid binding"/>
    <property type="evidence" value="ECO:0007669"/>
    <property type="project" value="InterPro"/>
</dbReference>
<gene>
    <name evidence="5" type="ORF">TSPGSL018_18695</name>
</gene>
<evidence type="ECO:0000256" key="1">
    <source>
        <dbReference type="ARBA" id="ARBA00010052"/>
    </source>
</evidence>
<organism evidence="5">
    <name type="scientific">Tetraselmis sp. GSL018</name>
    <dbReference type="NCBI Taxonomy" id="582737"/>
    <lineage>
        <taxon>Eukaryota</taxon>
        <taxon>Viridiplantae</taxon>
        <taxon>Chlorophyta</taxon>
        <taxon>core chlorophytes</taxon>
        <taxon>Chlorodendrophyceae</taxon>
        <taxon>Chlorodendrales</taxon>
        <taxon>Chlorodendraceae</taxon>
        <taxon>Tetraselmis</taxon>
    </lineage>
</organism>
<dbReference type="InterPro" id="IPR044929">
    <property type="entry name" value="DNA/RNA_non-sp_Endonuclease_sf"/>
</dbReference>
<dbReference type="PANTHER" id="PTHR13966">
    <property type="entry name" value="ENDONUCLEASE RELATED"/>
    <property type="match status" value="1"/>
</dbReference>
<keyword evidence="5" id="KW-0255">Endonuclease</keyword>
<dbReference type="InterPro" id="IPR020821">
    <property type="entry name" value="ENPP1-3/EXOG-like_nuc-like"/>
</dbReference>
<dbReference type="PANTHER" id="PTHR13966:SF5">
    <property type="entry name" value="ENDONUCLEASE G, MITOCHONDRIAL"/>
    <property type="match status" value="1"/>
</dbReference>
<evidence type="ECO:0000313" key="5">
    <source>
        <dbReference type="EMBL" id="JAC77012.1"/>
    </source>
</evidence>
<dbReference type="InterPro" id="IPR040255">
    <property type="entry name" value="Non-specific_endonuclease"/>
</dbReference>
<dbReference type="AlphaFoldDB" id="A0A061RVV9"/>
<comment type="similarity">
    <text evidence="1">Belongs to the DNA/RNA non-specific endonuclease family.</text>
</comment>
<dbReference type="SUPFAM" id="SSF54060">
    <property type="entry name" value="His-Me finger endonucleases"/>
    <property type="match status" value="1"/>
</dbReference>
<proteinExistence type="inferred from homology"/>
<dbReference type="InterPro" id="IPR044925">
    <property type="entry name" value="His-Me_finger_sf"/>
</dbReference>
<name>A0A061RVV9_9CHLO</name>
<dbReference type="EMBL" id="GBEZ01008533">
    <property type="protein sequence ID" value="JAC77012.1"/>
    <property type="molecule type" value="Transcribed_RNA"/>
</dbReference>
<feature type="domain" description="ENPP1-3/EXOG-like endonuclease/phosphodiesterase" evidence="3">
    <location>
        <begin position="1"/>
        <end position="155"/>
    </location>
</feature>
<evidence type="ECO:0000259" key="3">
    <source>
        <dbReference type="SMART" id="SM00477"/>
    </source>
</evidence>
<evidence type="ECO:0000256" key="2">
    <source>
        <dbReference type="PIRSR" id="PIRSR640255-2"/>
    </source>
</evidence>
<dbReference type="GO" id="GO:0046872">
    <property type="term" value="F:metal ion binding"/>
    <property type="evidence" value="ECO:0007669"/>
    <property type="project" value="UniProtKB-KW"/>
</dbReference>
<keyword evidence="5" id="KW-0540">Nuclease</keyword>